<dbReference type="Proteomes" id="UP000019486">
    <property type="component" value="Unassembled WGS sequence"/>
</dbReference>
<organism evidence="1 2">
    <name type="scientific">Skermanella stibiiresistens SB22</name>
    <dbReference type="NCBI Taxonomy" id="1385369"/>
    <lineage>
        <taxon>Bacteria</taxon>
        <taxon>Pseudomonadati</taxon>
        <taxon>Pseudomonadota</taxon>
        <taxon>Alphaproteobacteria</taxon>
        <taxon>Rhodospirillales</taxon>
        <taxon>Azospirillaceae</taxon>
        <taxon>Skermanella</taxon>
    </lineage>
</organism>
<proteinExistence type="predicted"/>
<protein>
    <submittedName>
        <fullName evidence="1">Uncharacterized protein</fullName>
    </submittedName>
</protein>
<dbReference type="AlphaFoldDB" id="W9H3D0"/>
<sequence length="69" mass="8250">MEIAMVEPRNFLSEETMRKLEENPLVQHYDFDEWLRLLRQKGCTQQIAQLRDGLLLHHENCEGVRISKI</sequence>
<name>W9H3D0_9PROT</name>
<comment type="caution">
    <text evidence="1">The sequence shown here is derived from an EMBL/GenBank/DDBJ whole genome shotgun (WGS) entry which is preliminary data.</text>
</comment>
<gene>
    <name evidence="1" type="ORF">N825_07970</name>
</gene>
<dbReference type="EMBL" id="AVFL01000013">
    <property type="protein sequence ID" value="EWY39301.1"/>
    <property type="molecule type" value="Genomic_DNA"/>
</dbReference>
<evidence type="ECO:0000313" key="2">
    <source>
        <dbReference type="Proteomes" id="UP000019486"/>
    </source>
</evidence>
<keyword evidence="2" id="KW-1185">Reference proteome</keyword>
<accession>W9H3D0</accession>
<evidence type="ECO:0000313" key="1">
    <source>
        <dbReference type="EMBL" id="EWY39301.1"/>
    </source>
</evidence>
<reference evidence="1 2" key="1">
    <citation type="submission" date="2013-08" db="EMBL/GenBank/DDBJ databases">
        <title>The genome sequence of Skermanella stibiiresistens.</title>
        <authorList>
            <person name="Zhu W."/>
            <person name="Wang G."/>
        </authorList>
    </citation>
    <scope>NUCLEOTIDE SEQUENCE [LARGE SCALE GENOMIC DNA]</scope>
    <source>
        <strain evidence="1 2">SB22</strain>
    </source>
</reference>